<evidence type="ECO:0000313" key="3">
    <source>
        <dbReference type="Proteomes" id="UP000034637"/>
    </source>
</evidence>
<accession>A0A0G1V1B9</accession>
<dbReference type="AlphaFoldDB" id="A0A0G1V1B9"/>
<organism evidence="2 3">
    <name type="scientific">Candidatus Amesbacteria bacterium GW2011_GWA1_48_9</name>
    <dbReference type="NCBI Taxonomy" id="1618355"/>
    <lineage>
        <taxon>Bacteria</taxon>
        <taxon>Candidatus Amesiibacteriota</taxon>
    </lineage>
</organism>
<gene>
    <name evidence="2" type="ORF">UY33_C0015G0002</name>
</gene>
<proteinExistence type="predicted"/>
<evidence type="ECO:0000256" key="1">
    <source>
        <dbReference type="SAM" id="Phobius"/>
    </source>
</evidence>
<name>A0A0G1V1B9_9BACT</name>
<keyword evidence="1" id="KW-0472">Membrane</keyword>
<keyword evidence="1" id="KW-1133">Transmembrane helix</keyword>
<sequence length="108" mass="12479">MWWWRRGLCFTGFWVKKYPILNYGTLGLMNWERVRRIAADSLPGWTGMRLWREGRKVRAGANLVFDLGLAGAIGLGYWAAGEARVPYSEEEGRGLSAREMLYNTDEFE</sequence>
<reference evidence="2 3" key="1">
    <citation type="journal article" date="2015" name="Nature">
        <title>rRNA introns, odd ribosomes, and small enigmatic genomes across a large radiation of phyla.</title>
        <authorList>
            <person name="Brown C.T."/>
            <person name="Hug L.A."/>
            <person name="Thomas B.C."/>
            <person name="Sharon I."/>
            <person name="Castelle C.J."/>
            <person name="Singh A."/>
            <person name="Wilkins M.J."/>
            <person name="Williams K.H."/>
            <person name="Banfield J.F."/>
        </authorList>
    </citation>
    <scope>NUCLEOTIDE SEQUENCE [LARGE SCALE GENOMIC DNA]</scope>
</reference>
<dbReference type="Proteomes" id="UP000034637">
    <property type="component" value="Unassembled WGS sequence"/>
</dbReference>
<comment type="caution">
    <text evidence="2">The sequence shown here is derived from an EMBL/GenBank/DDBJ whole genome shotgun (WGS) entry which is preliminary data.</text>
</comment>
<keyword evidence="1" id="KW-0812">Transmembrane</keyword>
<protein>
    <submittedName>
        <fullName evidence="2">Uncharacterized protein</fullName>
    </submittedName>
</protein>
<dbReference type="EMBL" id="LCPP01000015">
    <property type="protein sequence ID" value="KKW00115.1"/>
    <property type="molecule type" value="Genomic_DNA"/>
</dbReference>
<evidence type="ECO:0000313" key="2">
    <source>
        <dbReference type="EMBL" id="KKW00115.1"/>
    </source>
</evidence>
<feature type="transmembrane region" description="Helical" evidence="1">
    <location>
        <begin position="59"/>
        <end position="80"/>
    </location>
</feature>